<accession>A0AAJ0ENH8</accession>
<dbReference type="GeneID" id="85464530"/>
<gene>
    <name evidence="1" type="ORF">BDP55DRAFT_732885</name>
</gene>
<protein>
    <submittedName>
        <fullName evidence="1">Uncharacterized protein</fullName>
    </submittedName>
</protein>
<reference evidence="1" key="1">
    <citation type="submission" date="2021-06" db="EMBL/GenBank/DDBJ databases">
        <title>Comparative genomics, transcriptomics and evolutionary studies reveal genomic signatures of adaptation to plant cell wall in hemibiotrophic fungi.</title>
        <authorList>
            <consortium name="DOE Joint Genome Institute"/>
            <person name="Baroncelli R."/>
            <person name="Diaz J.F."/>
            <person name="Benocci T."/>
            <person name="Peng M."/>
            <person name="Battaglia E."/>
            <person name="Haridas S."/>
            <person name="Andreopoulos W."/>
            <person name="Labutti K."/>
            <person name="Pangilinan J."/>
            <person name="Floch G.L."/>
            <person name="Makela M.R."/>
            <person name="Henrissat B."/>
            <person name="Grigoriev I.V."/>
            <person name="Crouch J.A."/>
            <person name="De Vries R.P."/>
            <person name="Sukno S.A."/>
            <person name="Thon M.R."/>
        </authorList>
    </citation>
    <scope>NUCLEOTIDE SEQUENCE</scope>
    <source>
        <strain evidence="1">CBS 193.32</strain>
    </source>
</reference>
<comment type="caution">
    <text evidence="1">The sequence shown here is derived from an EMBL/GenBank/DDBJ whole genome shotgun (WGS) entry which is preliminary data.</text>
</comment>
<dbReference type="EMBL" id="JAHMHR010000055">
    <property type="protein sequence ID" value="KAK1659850.1"/>
    <property type="molecule type" value="Genomic_DNA"/>
</dbReference>
<keyword evidence="2" id="KW-1185">Reference proteome</keyword>
<organism evidence="1 2">
    <name type="scientific">Colletotrichum godetiae</name>
    <dbReference type="NCBI Taxonomy" id="1209918"/>
    <lineage>
        <taxon>Eukaryota</taxon>
        <taxon>Fungi</taxon>
        <taxon>Dikarya</taxon>
        <taxon>Ascomycota</taxon>
        <taxon>Pezizomycotina</taxon>
        <taxon>Sordariomycetes</taxon>
        <taxon>Hypocreomycetidae</taxon>
        <taxon>Glomerellales</taxon>
        <taxon>Glomerellaceae</taxon>
        <taxon>Colletotrichum</taxon>
        <taxon>Colletotrichum acutatum species complex</taxon>
    </lineage>
</organism>
<sequence length="76" mass="8541">MSQQSANFRLALKDEGAAGPSSMLEHYFKSSPTITEKLQINSKKSGCEIKALKIKETKEYLGDWQNSWDKMAASKE</sequence>
<dbReference type="RefSeq" id="XP_060424614.1">
    <property type="nucleotide sequence ID" value="XM_060580004.1"/>
</dbReference>
<proteinExistence type="predicted"/>
<evidence type="ECO:0000313" key="1">
    <source>
        <dbReference type="EMBL" id="KAK1659850.1"/>
    </source>
</evidence>
<name>A0AAJ0ENH8_9PEZI</name>
<evidence type="ECO:0000313" key="2">
    <source>
        <dbReference type="Proteomes" id="UP001224890"/>
    </source>
</evidence>
<dbReference type="Proteomes" id="UP001224890">
    <property type="component" value="Unassembled WGS sequence"/>
</dbReference>
<dbReference type="AlphaFoldDB" id="A0AAJ0ENH8"/>